<protein>
    <submittedName>
        <fullName evidence="1">Uncharacterized protein</fullName>
    </submittedName>
</protein>
<evidence type="ECO:0000313" key="1">
    <source>
        <dbReference type="EMBL" id="SDO18640.1"/>
    </source>
</evidence>
<accession>A0A1H0HHR3</accession>
<dbReference type="EMBL" id="LT629710">
    <property type="protein sequence ID" value="SDO18640.1"/>
    <property type="molecule type" value="Genomic_DNA"/>
</dbReference>
<organism evidence="1 2">
    <name type="scientific">Nakamurella panacisegetis</name>
    <dbReference type="NCBI Taxonomy" id="1090615"/>
    <lineage>
        <taxon>Bacteria</taxon>
        <taxon>Bacillati</taxon>
        <taxon>Actinomycetota</taxon>
        <taxon>Actinomycetes</taxon>
        <taxon>Nakamurellales</taxon>
        <taxon>Nakamurellaceae</taxon>
        <taxon>Nakamurella</taxon>
    </lineage>
</organism>
<evidence type="ECO:0000313" key="2">
    <source>
        <dbReference type="Proteomes" id="UP000198741"/>
    </source>
</evidence>
<name>A0A1H0HHR3_9ACTN</name>
<dbReference type="Proteomes" id="UP000198741">
    <property type="component" value="Chromosome I"/>
</dbReference>
<keyword evidence="2" id="KW-1185">Reference proteome</keyword>
<sequence>MNDLDDDSERIYAFAVVGWDPDTIDWGSSEPAEASMMSALKEAWHLGYAAAVEDMRRPRP</sequence>
<reference evidence="1 2" key="1">
    <citation type="submission" date="2016-10" db="EMBL/GenBank/DDBJ databases">
        <authorList>
            <person name="de Groot N.N."/>
        </authorList>
    </citation>
    <scope>NUCLEOTIDE SEQUENCE [LARGE SCALE GENOMIC DNA]</scope>
    <source>
        <strain evidence="2">P4-7,KCTC 19426,CECT 7604</strain>
    </source>
</reference>
<dbReference type="AlphaFoldDB" id="A0A1H0HHR3"/>
<dbReference type="STRING" id="1090615.SAMN04515671_0076"/>
<proteinExistence type="predicted"/>
<gene>
    <name evidence="1" type="ORF">SAMN04515671_0076</name>
</gene>